<keyword evidence="2" id="KW-1185">Reference proteome</keyword>
<accession>A0A1G6LEA5</accession>
<sequence length="126" mass="14979">MADRREYEVFEVFVRKKKTDAHVHVGSLNAPSPDIALTTARENFLRRENAVNLWVVPRGEIHETPCDEGDWFARELDRKYREVSGYSENGRLWKTYRERALYLEEIVQDLHPPSQGNRPRPRRERT</sequence>
<dbReference type="STRING" id="1236220.SAMN04488112_107190"/>
<dbReference type="Gene3D" id="3.10.20.520">
    <property type="entry name" value="Phenylacetic acid degradation B"/>
    <property type="match status" value="1"/>
</dbReference>
<organism evidence="1 2">
    <name type="scientific">Melghirimyces thermohalophilus</name>
    <dbReference type="NCBI Taxonomy" id="1236220"/>
    <lineage>
        <taxon>Bacteria</taxon>
        <taxon>Bacillati</taxon>
        <taxon>Bacillota</taxon>
        <taxon>Bacilli</taxon>
        <taxon>Bacillales</taxon>
        <taxon>Thermoactinomycetaceae</taxon>
        <taxon>Melghirimyces</taxon>
    </lineage>
</organism>
<gene>
    <name evidence="1" type="ORF">SAMN04488112_107190</name>
</gene>
<dbReference type="InterPro" id="IPR038693">
    <property type="entry name" value="PaaB_sf"/>
</dbReference>
<protein>
    <submittedName>
        <fullName evidence="1">Ring-1,2-phenylacetyl-CoA epoxidase subunit PaaB</fullName>
    </submittedName>
</protein>
<dbReference type="Pfam" id="PF06243">
    <property type="entry name" value="PaaB"/>
    <property type="match status" value="1"/>
</dbReference>
<reference evidence="1 2" key="1">
    <citation type="submission" date="2016-10" db="EMBL/GenBank/DDBJ databases">
        <authorList>
            <person name="de Groot N.N."/>
        </authorList>
    </citation>
    <scope>NUCLEOTIDE SEQUENCE [LARGE SCALE GENOMIC DNA]</scope>
    <source>
        <strain evidence="1 2">DSM 45514</strain>
    </source>
</reference>
<name>A0A1G6LEA5_9BACL</name>
<evidence type="ECO:0000313" key="1">
    <source>
        <dbReference type="EMBL" id="SDC41544.1"/>
    </source>
</evidence>
<dbReference type="RefSeq" id="WP_245662183.1">
    <property type="nucleotide sequence ID" value="NZ_FMZA01000007.1"/>
</dbReference>
<dbReference type="AlphaFoldDB" id="A0A1G6LEA5"/>
<dbReference type="Proteomes" id="UP000199387">
    <property type="component" value="Unassembled WGS sequence"/>
</dbReference>
<dbReference type="EMBL" id="FMZA01000007">
    <property type="protein sequence ID" value="SDC41544.1"/>
    <property type="molecule type" value="Genomic_DNA"/>
</dbReference>
<proteinExistence type="predicted"/>
<evidence type="ECO:0000313" key="2">
    <source>
        <dbReference type="Proteomes" id="UP000199387"/>
    </source>
</evidence>
<dbReference type="InterPro" id="IPR009359">
    <property type="entry name" value="PaaB"/>
</dbReference>